<comment type="subcellular location">
    <subcellularLocation>
        <location evidence="2">Cell membrane</location>
        <topology evidence="2">Lipid-anchor</topology>
    </subcellularLocation>
</comment>
<reference evidence="4 5" key="1">
    <citation type="submission" date="2021-07" db="EMBL/GenBank/DDBJ databases">
        <title>Isolation and characterization of bacteria from a gold mining with a capacity of golden bioaccumulation.</title>
        <authorList>
            <person name="Yang X.J."/>
        </authorList>
    </citation>
    <scope>NUCLEOTIDE SEQUENCE [LARGE SCALE GENOMIC DNA]</scope>
    <source>
        <strain evidence="4 5">Au29</strain>
    </source>
</reference>
<gene>
    <name evidence="4" type="ORF">KWG56_03320</name>
</gene>
<dbReference type="Proteomes" id="UP000824334">
    <property type="component" value="Chromosome"/>
</dbReference>
<dbReference type="InterPro" id="IPR010131">
    <property type="entry name" value="MdtP/NodT-like"/>
</dbReference>
<feature type="signal peptide" evidence="2">
    <location>
        <begin position="1"/>
        <end position="19"/>
    </location>
</feature>
<evidence type="ECO:0000256" key="2">
    <source>
        <dbReference type="RuleBase" id="RU362097"/>
    </source>
</evidence>
<dbReference type="Pfam" id="PF02321">
    <property type="entry name" value="OEP"/>
    <property type="match status" value="2"/>
</dbReference>
<name>A0ABX8TNY0_9CAUL</name>
<keyword evidence="2" id="KW-0732">Signal</keyword>
<keyword evidence="2" id="KW-0449">Lipoprotein</keyword>
<evidence type="ECO:0000313" key="5">
    <source>
        <dbReference type="Proteomes" id="UP000824334"/>
    </source>
</evidence>
<dbReference type="PANTHER" id="PTHR30203">
    <property type="entry name" value="OUTER MEMBRANE CATION EFFLUX PROTEIN"/>
    <property type="match status" value="1"/>
</dbReference>
<evidence type="ECO:0000256" key="3">
    <source>
        <dbReference type="SAM" id="Coils"/>
    </source>
</evidence>
<dbReference type="PROSITE" id="PS51257">
    <property type="entry name" value="PROKAR_LIPOPROTEIN"/>
    <property type="match status" value="1"/>
</dbReference>
<keyword evidence="3" id="KW-0175">Coiled coil</keyword>
<dbReference type="PANTHER" id="PTHR30203:SF33">
    <property type="entry name" value="BLR4455 PROTEIN"/>
    <property type="match status" value="1"/>
</dbReference>
<keyword evidence="2" id="KW-0564">Palmitate</keyword>
<dbReference type="GeneID" id="94374280"/>
<protein>
    <submittedName>
        <fullName evidence="4">Efflux transporter outer membrane subunit</fullName>
    </submittedName>
</protein>
<comment type="similarity">
    <text evidence="1 2">Belongs to the outer membrane factor (OMF) (TC 1.B.17) family.</text>
</comment>
<keyword evidence="2" id="KW-0812">Transmembrane</keyword>
<accession>A0ABX8TNY0</accession>
<proteinExistence type="inferred from homology"/>
<feature type="coiled-coil region" evidence="3">
    <location>
        <begin position="64"/>
        <end position="91"/>
    </location>
</feature>
<sequence>MRPFAPLLLTAVLMTSACAVGPDYVTPTAPTATGFKAPDGWRTAQPSDALARGDWWTLFGDDTLNSLVARAETANQTIAAAEAAYRQARALTRETRAGLFPTVSLNGSGAQSKTTTSNDNKNYQVGIGATWEPDFWGRIRRSVEANDATAQASAADLANAHLSIQGELAANYLNLREADAETALLDQTITGYERALQITRNRYEAGIAPRTDVLQAETTLANARSTRIGLERNRATYENAIAVLVGEPASSFTLAPAQWTPIIPDVPVGVPSTLLERRPDIASAERAVAAANARIGVQQAAFFPNLSLTGSYGQTTSNLGDLFASSANIWSLGLGLAETLFDAGARGAAVEQARASYDASVAAYRQTVLTAFQDVENQLTATDVLRRQYAELQTASQAADQTEAMILNQNRAGTVAYTDVATAQATALTARRALLQGAVNRQTTAVALIQSIGGGWRNDQGD</sequence>
<organism evidence="4 5">
    <name type="scientific">Brevundimonas nasdae</name>
    <dbReference type="NCBI Taxonomy" id="172043"/>
    <lineage>
        <taxon>Bacteria</taxon>
        <taxon>Pseudomonadati</taxon>
        <taxon>Pseudomonadota</taxon>
        <taxon>Alphaproteobacteria</taxon>
        <taxon>Caulobacterales</taxon>
        <taxon>Caulobacteraceae</taxon>
        <taxon>Brevundimonas</taxon>
    </lineage>
</organism>
<evidence type="ECO:0000256" key="1">
    <source>
        <dbReference type="ARBA" id="ARBA00007613"/>
    </source>
</evidence>
<dbReference type="NCBIfam" id="TIGR01845">
    <property type="entry name" value="outer_NodT"/>
    <property type="match status" value="1"/>
</dbReference>
<keyword evidence="2" id="KW-1134">Transmembrane beta strand</keyword>
<dbReference type="RefSeq" id="WP_219353710.1">
    <property type="nucleotide sequence ID" value="NZ_CP080034.1"/>
</dbReference>
<dbReference type="EMBL" id="CP080034">
    <property type="protein sequence ID" value="QYC11054.1"/>
    <property type="molecule type" value="Genomic_DNA"/>
</dbReference>
<keyword evidence="2" id="KW-0472">Membrane</keyword>
<evidence type="ECO:0000313" key="4">
    <source>
        <dbReference type="EMBL" id="QYC11054.1"/>
    </source>
</evidence>
<feature type="chain" id="PRO_5044961335" evidence="2">
    <location>
        <begin position="20"/>
        <end position="462"/>
    </location>
</feature>
<dbReference type="InterPro" id="IPR003423">
    <property type="entry name" value="OMP_efflux"/>
</dbReference>
<keyword evidence="5" id="KW-1185">Reference proteome</keyword>